<evidence type="ECO:0000313" key="3">
    <source>
        <dbReference type="Proteomes" id="UP000824540"/>
    </source>
</evidence>
<organism evidence="2 3">
    <name type="scientific">Albula glossodonta</name>
    <name type="common">roundjaw bonefish</name>
    <dbReference type="NCBI Taxonomy" id="121402"/>
    <lineage>
        <taxon>Eukaryota</taxon>
        <taxon>Metazoa</taxon>
        <taxon>Chordata</taxon>
        <taxon>Craniata</taxon>
        <taxon>Vertebrata</taxon>
        <taxon>Euteleostomi</taxon>
        <taxon>Actinopterygii</taxon>
        <taxon>Neopterygii</taxon>
        <taxon>Teleostei</taxon>
        <taxon>Albuliformes</taxon>
        <taxon>Albulidae</taxon>
        <taxon>Albula</taxon>
    </lineage>
</organism>
<evidence type="ECO:0000256" key="1">
    <source>
        <dbReference type="SAM" id="MobiDB-lite"/>
    </source>
</evidence>
<gene>
    <name evidence="2" type="ORF">JZ751_013669</name>
</gene>
<protein>
    <submittedName>
        <fullName evidence="2">Uncharacterized protein</fullName>
    </submittedName>
</protein>
<keyword evidence="3" id="KW-1185">Reference proteome</keyword>
<sequence length="63" mass="6921">MKGGGGRREMGVEPPPPSPEHPVWSSISYDNAQSRQTRPLRLSPVVSVLSHNVCYTDSSKTKQ</sequence>
<feature type="compositionally biased region" description="Polar residues" evidence="1">
    <location>
        <begin position="25"/>
        <end position="37"/>
    </location>
</feature>
<dbReference type="AlphaFoldDB" id="A0A8T2NRG9"/>
<dbReference type="EMBL" id="JAFBMS010000023">
    <property type="protein sequence ID" value="KAG9343503.1"/>
    <property type="molecule type" value="Genomic_DNA"/>
</dbReference>
<feature type="compositionally biased region" description="Basic and acidic residues" evidence="1">
    <location>
        <begin position="1"/>
        <end position="11"/>
    </location>
</feature>
<proteinExistence type="predicted"/>
<feature type="region of interest" description="Disordered" evidence="1">
    <location>
        <begin position="1"/>
        <end position="38"/>
    </location>
</feature>
<accession>A0A8T2NRG9</accession>
<reference evidence="2" key="1">
    <citation type="thesis" date="2021" institute="BYU ScholarsArchive" country="Provo, UT, USA">
        <title>Applications of and Algorithms for Genome Assembly and Genomic Analyses with an Emphasis on Marine Teleosts.</title>
        <authorList>
            <person name="Pickett B.D."/>
        </authorList>
    </citation>
    <scope>NUCLEOTIDE SEQUENCE</scope>
    <source>
        <strain evidence="2">HI-2016</strain>
    </source>
</reference>
<dbReference type="Proteomes" id="UP000824540">
    <property type="component" value="Unassembled WGS sequence"/>
</dbReference>
<evidence type="ECO:0000313" key="2">
    <source>
        <dbReference type="EMBL" id="KAG9343503.1"/>
    </source>
</evidence>
<name>A0A8T2NRG9_9TELE</name>
<comment type="caution">
    <text evidence="2">The sequence shown here is derived from an EMBL/GenBank/DDBJ whole genome shotgun (WGS) entry which is preliminary data.</text>
</comment>